<sequence length="162" mass="18917">MDEKQTKRIEKIFPDYFDRFEMPAGAREENIKVYRACRSGKCDRDSFLPSFEENGFALNPLADPTDPGQYSLSTFEKPTHVKRFAGAISDMKVPYQIAIGMTNPKHGVVQRTRERKKKSGSHVDWWLYENATPYDEFEIIVDFEKHLQNYIRERDEKNAGIC</sequence>
<organism evidence="1 2">
    <name type="scientific">Thomasclavelia spiroformis</name>
    <dbReference type="NCBI Taxonomy" id="29348"/>
    <lineage>
        <taxon>Bacteria</taxon>
        <taxon>Bacillati</taxon>
        <taxon>Bacillota</taxon>
        <taxon>Erysipelotrichia</taxon>
        <taxon>Erysipelotrichales</taxon>
        <taxon>Coprobacillaceae</taxon>
        <taxon>Thomasclavelia</taxon>
    </lineage>
</organism>
<evidence type="ECO:0000313" key="1">
    <source>
        <dbReference type="EMBL" id="HJF39829.1"/>
    </source>
</evidence>
<comment type="caution">
    <text evidence="1">The sequence shown here is derived from an EMBL/GenBank/DDBJ whole genome shotgun (WGS) entry which is preliminary data.</text>
</comment>
<dbReference type="AlphaFoldDB" id="A0A921GA36"/>
<dbReference type="EMBL" id="DYWV01000099">
    <property type="protein sequence ID" value="HJF39829.1"/>
    <property type="molecule type" value="Genomic_DNA"/>
</dbReference>
<reference evidence="1" key="2">
    <citation type="submission" date="2021-09" db="EMBL/GenBank/DDBJ databases">
        <authorList>
            <person name="Gilroy R."/>
        </authorList>
    </citation>
    <scope>NUCLEOTIDE SEQUENCE</scope>
    <source>
        <strain evidence="1">CHK193-16274</strain>
    </source>
</reference>
<protein>
    <submittedName>
        <fullName evidence="1">Uncharacterized protein</fullName>
    </submittedName>
</protein>
<dbReference type="Proteomes" id="UP000749320">
    <property type="component" value="Unassembled WGS sequence"/>
</dbReference>
<proteinExistence type="predicted"/>
<evidence type="ECO:0000313" key="2">
    <source>
        <dbReference type="Proteomes" id="UP000749320"/>
    </source>
</evidence>
<name>A0A921GA36_9FIRM</name>
<gene>
    <name evidence="1" type="ORF">K8V91_02800</name>
</gene>
<accession>A0A921GA36</accession>
<reference evidence="1" key="1">
    <citation type="journal article" date="2021" name="PeerJ">
        <title>Extensive microbial diversity within the chicken gut microbiome revealed by metagenomics and culture.</title>
        <authorList>
            <person name="Gilroy R."/>
            <person name="Ravi A."/>
            <person name="Getino M."/>
            <person name="Pursley I."/>
            <person name="Horton D.L."/>
            <person name="Alikhan N.F."/>
            <person name="Baker D."/>
            <person name="Gharbi K."/>
            <person name="Hall N."/>
            <person name="Watson M."/>
            <person name="Adriaenssens E.M."/>
            <person name="Foster-Nyarko E."/>
            <person name="Jarju S."/>
            <person name="Secka A."/>
            <person name="Antonio M."/>
            <person name="Oren A."/>
            <person name="Chaudhuri R.R."/>
            <person name="La Ragione R."/>
            <person name="Hildebrand F."/>
            <person name="Pallen M.J."/>
        </authorList>
    </citation>
    <scope>NUCLEOTIDE SEQUENCE</scope>
    <source>
        <strain evidence="1">CHK193-16274</strain>
    </source>
</reference>